<name>A0ABQ6CF86_9HYPH</name>
<dbReference type="EMBL" id="BSPC01000015">
    <property type="protein sequence ID" value="GLS19001.1"/>
    <property type="molecule type" value="Genomic_DNA"/>
</dbReference>
<evidence type="ECO:0000313" key="1">
    <source>
        <dbReference type="EMBL" id="GLS19001.1"/>
    </source>
</evidence>
<comment type="caution">
    <text evidence="1">The sequence shown here is derived from an EMBL/GenBank/DDBJ whole genome shotgun (WGS) entry which is preliminary data.</text>
</comment>
<organism evidence="1 2">
    <name type="scientific">Labrys miyagiensis</name>
    <dbReference type="NCBI Taxonomy" id="346912"/>
    <lineage>
        <taxon>Bacteria</taxon>
        <taxon>Pseudomonadati</taxon>
        <taxon>Pseudomonadota</taxon>
        <taxon>Alphaproteobacteria</taxon>
        <taxon>Hyphomicrobiales</taxon>
        <taxon>Xanthobacteraceae</taxon>
        <taxon>Labrys</taxon>
    </lineage>
</organism>
<dbReference type="Proteomes" id="UP001156882">
    <property type="component" value="Unassembled WGS sequence"/>
</dbReference>
<reference evidence="2" key="1">
    <citation type="journal article" date="2019" name="Int. J. Syst. Evol. Microbiol.">
        <title>The Global Catalogue of Microorganisms (GCM) 10K type strain sequencing project: providing services to taxonomists for standard genome sequencing and annotation.</title>
        <authorList>
            <consortium name="The Broad Institute Genomics Platform"/>
            <consortium name="The Broad Institute Genome Sequencing Center for Infectious Disease"/>
            <person name="Wu L."/>
            <person name="Ma J."/>
        </authorList>
    </citation>
    <scope>NUCLEOTIDE SEQUENCE [LARGE SCALE GENOMIC DNA]</scope>
    <source>
        <strain evidence="2">NBRC 101365</strain>
    </source>
</reference>
<accession>A0ABQ6CF86</accession>
<dbReference type="RefSeq" id="WP_284311863.1">
    <property type="nucleotide sequence ID" value="NZ_BSPC01000015.1"/>
</dbReference>
<keyword evidence="2" id="KW-1185">Reference proteome</keyword>
<gene>
    <name evidence="1" type="ORF">GCM10007874_20180</name>
</gene>
<evidence type="ECO:0000313" key="2">
    <source>
        <dbReference type="Proteomes" id="UP001156882"/>
    </source>
</evidence>
<proteinExistence type="predicted"/>
<sequence length="504" mass="55516">MPRVVVIDKSVIDQINAGNVDMARVVRNLATSKAQIWMTRADYSRLFRDAEQRMLGELNVSAPLQDISPERYERQMTPGKYATDWIPHESTPTAALALAKDAELLSADRNFMANFAKAGGRNMPERASVQYVVTLPPGDLDYAGGRRLLGLPAANIGVNGRIRPSATTSAIAAQGAGQAANGPRTPGGARTTAQVGEKIEPVNEGGLSQSGVAKFDGATLGLKGVNLAVQAINDAIQKQRMLNRWAELRPSVEKELDADPEFGALIIISYWRGRGDENSAIEPVTVFQDIRVMYGWTQMDAVQRSTSHGYITAGNPGESTPGEKIWFPPKRPIDPMRLPTPWPVAGLATFVPGKEKLTKVKFSVAAGFDDMMFSKEALDVPDGAPLRFVYLFPPDKVSYMDWNGIKSKSIDLDYSTEADTTNALTGSFYMGVPVVKLDSIANPYNTTAAMVWPADEYTRNVFRDTRDTDDGNIIRKITDITWLRWVKPEFMRIIRDISWDNDHS</sequence>
<protein>
    <submittedName>
        <fullName evidence="1">Uncharacterized protein</fullName>
    </submittedName>
</protein>